<dbReference type="SUPFAM" id="SSF88946">
    <property type="entry name" value="Sigma2 domain of RNA polymerase sigma factors"/>
    <property type="match status" value="1"/>
</dbReference>
<dbReference type="InterPro" id="IPR013325">
    <property type="entry name" value="RNA_pol_sigma_r2"/>
</dbReference>
<dbReference type="InterPro" id="IPR007627">
    <property type="entry name" value="RNA_pol_sigma70_r2"/>
</dbReference>
<dbReference type="InterPro" id="IPR036388">
    <property type="entry name" value="WH-like_DNA-bd_sf"/>
</dbReference>
<dbReference type="Pfam" id="PF04542">
    <property type="entry name" value="Sigma70_r2"/>
    <property type="match status" value="1"/>
</dbReference>
<evidence type="ECO:0000313" key="7">
    <source>
        <dbReference type="EMBL" id="MBR0663671.1"/>
    </source>
</evidence>
<dbReference type="NCBIfam" id="TIGR02937">
    <property type="entry name" value="sigma70-ECF"/>
    <property type="match status" value="1"/>
</dbReference>
<keyword evidence="4" id="KW-0804">Transcription</keyword>
<dbReference type="Gene3D" id="1.10.1740.10">
    <property type="match status" value="1"/>
</dbReference>
<feature type="domain" description="RNA polymerase sigma-70 region 2" evidence="5">
    <location>
        <begin position="2"/>
        <end position="52"/>
    </location>
</feature>
<evidence type="ECO:0000256" key="4">
    <source>
        <dbReference type="ARBA" id="ARBA00023163"/>
    </source>
</evidence>
<dbReference type="InterPro" id="IPR013324">
    <property type="entry name" value="RNA_pol_sigma_r3/r4-like"/>
</dbReference>
<keyword evidence="2" id="KW-0805">Transcription regulation</keyword>
<dbReference type="InterPro" id="IPR014284">
    <property type="entry name" value="RNA_pol_sigma-70_dom"/>
</dbReference>
<comment type="caution">
    <text evidence="7">The sequence shown here is derived from an EMBL/GenBank/DDBJ whole genome shotgun (WGS) entry which is preliminary data.</text>
</comment>
<evidence type="ECO:0000313" key="8">
    <source>
        <dbReference type="Proteomes" id="UP001196870"/>
    </source>
</evidence>
<dbReference type="PANTHER" id="PTHR43133">
    <property type="entry name" value="RNA POLYMERASE ECF-TYPE SIGMA FACTO"/>
    <property type="match status" value="1"/>
</dbReference>
<evidence type="ECO:0000259" key="5">
    <source>
        <dbReference type="Pfam" id="PF04542"/>
    </source>
</evidence>
<evidence type="ECO:0000256" key="2">
    <source>
        <dbReference type="ARBA" id="ARBA00023015"/>
    </source>
</evidence>
<dbReference type="Gene3D" id="1.10.10.10">
    <property type="entry name" value="Winged helix-like DNA-binding domain superfamily/Winged helix DNA-binding domain"/>
    <property type="match status" value="1"/>
</dbReference>
<feature type="domain" description="RNA polymerase sigma factor 70 region 4 type 2" evidence="6">
    <location>
        <begin position="87"/>
        <end position="139"/>
    </location>
</feature>
<protein>
    <submittedName>
        <fullName evidence="7">RNA polymerase sigma factor</fullName>
    </submittedName>
</protein>
<dbReference type="InterPro" id="IPR013249">
    <property type="entry name" value="RNA_pol_sigma70_r4_t2"/>
</dbReference>
<dbReference type="SUPFAM" id="SSF88659">
    <property type="entry name" value="Sigma3 and sigma4 domains of RNA polymerase sigma factors"/>
    <property type="match status" value="1"/>
</dbReference>
<evidence type="ECO:0000256" key="1">
    <source>
        <dbReference type="ARBA" id="ARBA00010641"/>
    </source>
</evidence>
<evidence type="ECO:0000256" key="3">
    <source>
        <dbReference type="ARBA" id="ARBA00023082"/>
    </source>
</evidence>
<gene>
    <name evidence="7" type="ORF">GXW71_04800</name>
</gene>
<reference evidence="8" key="1">
    <citation type="journal article" date="2021" name="Syst. Appl. Microbiol.">
        <title>Roseomonas hellenica sp. nov., isolated from roots of wild-growing Alkanna tinctoria.</title>
        <authorList>
            <person name="Rat A."/>
            <person name="Naranjo H.D."/>
            <person name="Lebbe L."/>
            <person name="Cnockaert M."/>
            <person name="Krigas N."/>
            <person name="Grigoriadou K."/>
            <person name="Maloupa E."/>
            <person name="Willems A."/>
        </authorList>
    </citation>
    <scope>NUCLEOTIDE SEQUENCE [LARGE SCALE GENOMIC DNA]</scope>
    <source>
        <strain evidence="8">LMG 31523</strain>
    </source>
</reference>
<sequence length="149" mass="16502">MVGSLPIAEELIQDAYLKVSAALRDRPVEHLAPFLHQTARNLALDHLRSVRRRGTVVLPEHAVRNLDEIPVAVANPEASARDRQLLRRLDAALSRLPRRQQRIFVLSRLEGVTLGDIAALLGVSLSTVQKDLKAAMLACMTVHAELDRP</sequence>
<organism evidence="7 8">
    <name type="scientific">Plastoroseomonas hellenica</name>
    <dbReference type="NCBI Taxonomy" id="2687306"/>
    <lineage>
        <taxon>Bacteria</taxon>
        <taxon>Pseudomonadati</taxon>
        <taxon>Pseudomonadota</taxon>
        <taxon>Alphaproteobacteria</taxon>
        <taxon>Acetobacterales</taxon>
        <taxon>Acetobacteraceae</taxon>
        <taxon>Plastoroseomonas</taxon>
    </lineage>
</organism>
<dbReference type="InterPro" id="IPR039425">
    <property type="entry name" value="RNA_pol_sigma-70-like"/>
</dbReference>
<keyword evidence="3" id="KW-0731">Sigma factor</keyword>
<accession>A0ABS5ETQ3</accession>
<evidence type="ECO:0000259" key="6">
    <source>
        <dbReference type="Pfam" id="PF08281"/>
    </source>
</evidence>
<keyword evidence="8" id="KW-1185">Reference proteome</keyword>
<dbReference type="EMBL" id="JAAGBB010000004">
    <property type="protein sequence ID" value="MBR0663671.1"/>
    <property type="molecule type" value="Genomic_DNA"/>
</dbReference>
<name>A0ABS5ETQ3_9PROT</name>
<proteinExistence type="inferred from homology"/>
<dbReference type="Pfam" id="PF08281">
    <property type="entry name" value="Sigma70_r4_2"/>
    <property type="match status" value="1"/>
</dbReference>
<dbReference type="Proteomes" id="UP001196870">
    <property type="component" value="Unassembled WGS sequence"/>
</dbReference>
<dbReference type="PANTHER" id="PTHR43133:SF63">
    <property type="entry name" value="RNA POLYMERASE SIGMA FACTOR FECI-RELATED"/>
    <property type="match status" value="1"/>
</dbReference>
<comment type="similarity">
    <text evidence="1">Belongs to the sigma-70 factor family. ECF subfamily.</text>
</comment>